<organism evidence="2">
    <name type="scientific">Octopus bimaculoides</name>
    <name type="common">California two-spotted octopus</name>
    <dbReference type="NCBI Taxonomy" id="37653"/>
    <lineage>
        <taxon>Eukaryota</taxon>
        <taxon>Metazoa</taxon>
        <taxon>Spiralia</taxon>
        <taxon>Lophotrochozoa</taxon>
        <taxon>Mollusca</taxon>
        <taxon>Cephalopoda</taxon>
        <taxon>Coleoidea</taxon>
        <taxon>Octopodiformes</taxon>
        <taxon>Octopoda</taxon>
        <taxon>Incirrata</taxon>
        <taxon>Octopodidae</taxon>
        <taxon>Octopus</taxon>
    </lineage>
</organism>
<feature type="compositionally biased region" description="Low complexity" evidence="1">
    <location>
        <begin position="107"/>
        <end position="126"/>
    </location>
</feature>
<evidence type="ECO:0000313" key="2">
    <source>
        <dbReference type="EMBL" id="KOF72965.1"/>
    </source>
</evidence>
<proteinExistence type="predicted"/>
<feature type="compositionally biased region" description="Polar residues" evidence="1">
    <location>
        <begin position="44"/>
        <end position="55"/>
    </location>
</feature>
<feature type="region of interest" description="Disordered" evidence="1">
    <location>
        <begin position="80"/>
        <end position="133"/>
    </location>
</feature>
<dbReference type="OrthoDB" id="6159439at2759"/>
<protein>
    <submittedName>
        <fullName evidence="2">Uncharacterized protein</fullName>
    </submittedName>
</protein>
<gene>
    <name evidence="2" type="ORF">OCBIM_22038584mg</name>
</gene>
<dbReference type="AlphaFoldDB" id="A0A0L8G8R3"/>
<name>A0A0L8G8R3_OCTBM</name>
<dbReference type="EMBL" id="KQ423412">
    <property type="protein sequence ID" value="KOF72965.1"/>
    <property type="molecule type" value="Genomic_DNA"/>
</dbReference>
<feature type="region of interest" description="Disordered" evidence="1">
    <location>
        <begin position="35"/>
        <end position="55"/>
    </location>
</feature>
<evidence type="ECO:0000256" key="1">
    <source>
        <dbReference type="SAM" id="MobiDB-lite"/>
    </source>
</evidence>
<accession>A0A0L8G8R3</accession>
<sequence length="133" mass="14714">MMLNITGSVEGLDQDVTGKSAFMELQQQPMPPGMAHPAYPIRSTYPTHQSQHENVFSTAQHTRPFTYPFAMNTMSASTYNPPTHPFSVTPYQTTSPTREERRITLASISSGSGSMSVNRSSVTSNRGYQKQIP</sequence>
<reference evidence="2" key="1">
    <citation type="submission" date="2015-07" db="EMBL/GenBank/DDBJ databases">
        <title>MeaNS - Measles Nucleotide Surveillance Program.</title>
        <authorList>
            <person name="Tran T."/>
            <person name="Druce J."/>
        </authorList>
    </citation>
    <scope>NUCLEOTIDE SEQUENCE</scope>
    <source>
        <strain evidence="2">UCB-OBI-ISO-001</strain>
        <tissue evidence="2">Gonad</tissue>
    </source>
</reference>